<dbReference type="SMART" id="SM00345">
    <property type="entry name" value="HTH_GNTR"/>
    <property type="match status" value="1"/>
</dbReference>
<organism evidence="7 8">
    <name type="scientific">Tumidithrix elongata BACA0141</name>
    <dbReference type="NCBI Taxonomy" id="2716417"/>
    <lineage>
        <taxon>Bacteria</taxon>
        <taxon>Bacillati</taxon>
        <taxon>Cyanobacteriota</taxon>
        <taxon>Cyanophyceae</taxon>
        <taxon>Pseudanabaenales</taxon>
        <taxon>Pseudanabaenaceae</taxon>
        <taxon>Tumidithrix</taxon>
        <taxon>Tumidithrix elongata</taxon>
    </lineage>
</organism>
<keyword evidence="8" id="KW-1185">Reference proteome</keyword>
<evidence type="ECO:0000256" key="2">
    <source>
        <dbReference type="ARBA" id="ARBA00022898"/>
    </source>
</evidence>
<keyword evidence="7" id="KW-0808">Transferase</keyword>
<evidence type="ECO:0000313" key="7">
    <source>
        <dbReference type="EMBL" id="MEE3720026.1"/>
    </source>
</evidence>
<dbReference type="InterPro" id="IPR000524">
    <property type="entry name" value="Tscrpt_reg_HTH_GntR"/>
</dbReference>
<accession>A0AAW9Q4E8</accession>
<dbReference type="RefSeq" id="WP_330486466.1">
    <property type="nucleotide sequence ID" value="NZ_JAZBJZ010000211.1"/>
</dbReference>
<dbReference type="InterPro" id="IPR015421">
    <property type="entry name" value="PyrdxlP-dep_Trfase_major"/>
</dbReference>
<dbReference type="InterPro" id="IPR036390">
    <property type="entry name" value="WH_DNA-bd_sf"/>
</dbReference>
<dbReference type="PANTHER" id="PTHR46577">
    <property type="entry name" value="HTH-TYPE TRANSCRIPTIONAL REGULATORY PROTEIN GABR"/>
    <property type="match status" value="1"/>
</dbReference>
<dbReference type="AlphaFoldDB" id="A0AAW9Q4E8"/>
<dbReference type="Pfam" id="PF00155">
    <property type="entry name" value="Aminotran_1_2"/>
    <property type="match status" value="1"/>
</dbReference>
<dbReference type="Gene3D" id="3.90.1150.10">
    <property type="entry name" value="Aspartate Aminotransferase, domain 1"/>
    <property type="match status" value="1"/>
</dbReference>
<evidence type="ECO:0000256" key="1">
    <source>
        <dbReference type="ARBA" id="ARBA00005384"/>
    </source>
</evidence>
<evidence type="ECO:0000256" key="3">
    <source>
        <dbReference type="ARBA" id="ARBA00023015"/>
    </source>
</evidence>
<dbReference type="InterPro" id="IPR004839">
    <property type="entry name" value="Aminotransferase_I/II_large"/>
</dbReference>
<dbReference type="Gene3D" id="1.10.10.10">
    <property type="entry name" value="Winged helix-like DNA-binding domain superfamily/Winged helix DNA-binding domain"/>
    <property type="match status" value="1"/>
</dbReference>
<dbReference type="PANTHER" id="PTHR46577:SF2">
    <property type="entry name" value="TRANSCRIPTIONAL REGULATORY PROTEIN"/>
    <property type="match status" value="1"/>
</dbReference>
<feature type="domain" description="HTH gntR-type" evidence="6">
    <location>
        <begin position="11"/>
        <end position="79"/>
    </location>
</feature>
<comment type="caution">
    <text evidence="7">The sequence shown here is derived from an EMBL/GenBank/DDBJ whole genome shotgun (WGS) entry which is preliminary data.</text>
</comment>
<gene>
    <name evidence="7" type="ORF">V2H45_25135</name>
</gene>
<sequence length="498" mass="55552">MRIPLNRTSQEPIYLQIRDRISRLIKSGSLQPGEQLPSIRALAESVQVNKLTVIEAYGVLEADGLVFARQGAGYFVNNFASASNFANHGIATPERSSTLDPAQEVVIAKKWGESFLDQYMTSLQAQQEPDMIDFTSGFPRPSGLEDLAKIARRAMTQVGDVLFSYDFPQGQFTLRKQVAQMLAWKLGLEVSADDLIITNGSKQALSLALQYHLRAGDWAIVESPTYHGAIALLENLGVRIIGIPMCKDGMNLELLEKYLHSHRPKLIYTISTLHNPTGITTSQAHRRELLSLAEKYHCHILEDNAYEGLNFAPSPAPIKALDRSDLVTYVGTFSKTLMPGLRVGYMLATGKHYQALVEQKLLHDLHVSTVAQAIASEYLASGHYRRHLNHLRTINHQRHDAMLQAMECNFPDSVRWTVPQGGLFIWVQLPDRTPMAAIRQAAAEQKVLIGCGKPFFPDGQGYPALRLNFSQSLENIDRGIALLGDLLKQFLLRSERIT</sequence>
<evidence type="ECO:0000256" key="5">
    <source>
        <dbReference type="ARBA" id="ARBA00023163"/>
    </source>
</evidence>
<dbReference type="GO" id="GO:0008483">
    <property type="term" value="F:transaminase activity"/>
    <property type="evidence" value="ECO:0007669"/>
    <property type="project" value="UniProtKB-KW"/>
</dbReference>
<dbReference type="InterPro" id="IPR015422">
    <property type="entry name" value="PyrdxlP-dep_Trfase_small"/>
</dbReference>
<keyword evidence="2" id="KW-0663">Pyridoxal phosphate</keyword>
<dbReference type="GO" id="GO:0003677">
    <property type="term" value="F:DNA binding"/>
    <property type="evidence" value="ECO:0007669"/>
    <property type="project" value="UniProtKB-KW"/>
</dbReference>
<keyword evidence="4" id="KW-0238">DNA-binding</keyword>
<dbReference type="InterPro" id="IPR036388">
    <property type="entry name" value="WH-like_DNA-bd_sf"/>
</dbReference>
<dbReference type="GO" id="GO:0030170">
    <property type="term" value="F:pyridoxal phosphate binding"/>
    <property type="evidence" value="ECO:0007669"/>
    <property type="project" value="InterPro"/>
</dbReference>
<dbReference type="CDD" id="cd00609">
    <property type="entry name" value="AAT_like"/>
    <property type="match status" value="1"/>
</dbReference>
<dbReference type="GO" id="GO:0003700">
    <property type="term" value="F:DNA-binding transcription factor activity"/>
    <property type="evidence" value="ECO:0007669"/>
    <property type="project" value="InterPro"/>
</dbReference>
<keyword evidence="7" id="KW-0032">Aminotransferase</keyword>
<comment type="similarity">
    <text evidence="1">In the C-terminal section; belongs to the class-I pyridoxal-phosphate-dependent aminotransferase family.</text>
</comment>
<dbReference type="Proteomes" id="UP001333818">
    <property type="component" value="Unassembled WGS sequence"/>
</dbReference>
<evidence type="ECO:0000259" key="6">
    <source>
        <dbReference type="PROSITE" id="PS50949"/>
    </source>
</evidence>
<keyword evidence="3" id="KW-0805">Transcription regulation</keyword>
<dbReference type="SUPFAM" id="SSF53383">
    <property type="entry name" value="PLP-dependent transferases"/>
    <property type="match status" value="1"/>
</dbReference>
<dbReference type="PROSITE" id="PS50949">
    <property type="entry name" value="HTH_GNTR"/>
    <property type="match status" value="1"/>
</dbReference>
<name>A0AAW9Q4E8_9CYAN</name>
<proteinExistence type="inferred from homology"/>
<evidence type="ECO:0000256" key="4">
    <source>
        <dbReference type="ARBA" id="ARBA00023125"/>
    </source>
</evidence>
<dbReference type="CDD" id="cd07377">
    <property type="entry name" value="WHTH_GntR"/>
    <property type="match status" value="1"/>
</dbReference>
<dbReference type="SUPFAM" id="SSF46785">
    <property type="entry name" value="Winged helix' DNA-binding domain"/>
    <property type="match status" value="1"/>
</dbReference>
<dbReference type="InterPro" id="IPR015424">
    <property type="entry name" value="PyrdxlP-dep_Trfase"/>
</dbReference>
<dbReference type="Pfam" id="PF00392">
    <property type="entry name" value="GntR"/>
    <property type="match status" value="1"/>
</dbReference>
<dbReference type="InterPro" id="IPR051446">
    <property type="entry name" value="HTH_trans_reg/aminotransferase"/>
</dbReference>
<reference evidence="7" key="1">
    <citation type="submission" date="2024-01" db="EMBL/GenBank/DDBJ databases">
        <title>Bank of Algae and Cyanobacteria of the Azores (BACA) strain genomes.</title>
        <authorList>
            <person name="Luz R."/>
            <person name="Cordeiro R."/>
            <person name="Fonseca A."/>
            <person name="Goncalves V."/>
        </authorList>
    </citation>
    <scope>NUCLEOTIDE SEQUENCE</scope>
    <source>
        <strain evidence="7">BACA0141</strain>
    </source>
</reference>
<dbReference type="EMBL" id="JAZBJZ010000211">
    <property type="protein sequence ID" value="MEE3720026.1"/>
    <property type="molecule type" value="Genomic_DNA"/>
</dbReference>
<keyword evidence="5" id="KW-0804">Transcription</keyword>
<dbReference type="Gene3D" id="3.40.640.10">
    <property type="entry name" value="Type I PLP-dependent aspartate aminotransferase-like (Major domain)"/>
    <property type="match status" value="1"/>
</dbReference>
<evidence type="ECO:0000313" key="8">
    <source>
        <dbReference type="Proteomes" id="UP001333818"/>
    </source>
</evidence>
<protein>
    <submittedName>
        <fullName evidence="7">PLP-dependent aminotransferase family protein</fullName>
    </submittedName>
</protein>